<feature type="transmembrane region" description="Helical" evidence="1">
    <location>
        <begin position="58"/>
        <end position="78"/>
    </location>
</feature>
<feature type="transmembrane region" description="Helical" evidence="1">
    <location>
        <begin position="370"/>
        <end position="393"/>
    </location>
</feature>
<feature type="transmembrane region" description="Helical" evidence="1">
    <location>
        <begin position="475"/>
        <end position="499"/>
    </location>
</feature>
<feature type="transmembrane region" description="Helical" evidence="1">
    <location>
        <begin position="24"/>
        <end position="46"/>
    </location>
</feature>
<keyword evidence="3" id="KW-1185">Reference proteome</keyword>
<reference evidence="2 3" key="1">
    <citation type="submission" date="2020-07" db="EMBL/GenBank/DDBJ databases">
        <title>Sequencing the genomes of 1000 actinobacteria strains.</title>
        <authorList>
            <person name="Klenk H.-P."/>
        </authorList>
    </citation>
    <scope>NUCLEOTIDE SEQUENCE [LARGE SCALE GENOMIC DNA]</scope>
    <source>
        <strain evidence="2 3">DSM 29531</strain>
    </source>
</reference>
<dbReference type="RefSeq" id="WP_179481888.1">
    <property type="nucleotide sequence ID" value="NZ_JACCFW010000001.1"/>
</dbReference>
<evidence type="ECO:0000313" key="3">
    <source>
        <dbReference type="Proteomes" id="UP000571817"/>
    </source>
</evidence>
<feature type="transmembrane region" description="Helical" evidence="1">
    <location>
        <begin position="99"/>
        <end position="121"/>
    </location>
</feature>
<feature type="transmembrane region" description="Helical" evidence="1">
    <location>
        <begin position="133"/>
        <end position="156"/>
    </location>
</feature>
<dbReference type="EMBL" id="JACCFW010000001">
    <property type="protein sequence ID" value="NYJ75323.1"/>
    <property type="molecule type" value="Genomic_DNA"/>
</dbReference>
<dbReference type="Proteomes" id="UP000571817">
    <property type="component" value="Unassembled WGS sequence"/>
</dbReference>
<feature type="transmembrane region" description="Helical" evidence="1">
    <location>
        <begin position="444"/>
        <end position="469"/>
    </location>
</feature>
<dbReference type="AlphaFoldDB" id="A0A853DH28"/>
<protein>
    <submittedName>
        <fullName evidence="2">ABC-2 type transport system permease protein</fullName>
    </submittedName>
</protein>
<accession>A0A853DH28</accession>
<keyword evidence="1" id="KW-0812">Transmembrane</keyword>
<sequence>MAAVLIRLKLTILLRSLGRDTSRLVSYLIGAIVAAILVIGSLPVAVGLRAGSVTDASGAVAAMSTVTLLWMLAPLLMAGVDDMLDAGAFSVLPLGARRLIPGLTLAALVGIPGAVTVAFALEQVLVWSRSVPATFAAIVAALLGAATCVVLSRMVTSVIARSLWRRRARFLVTMVLPLIYLAPLVLDQFLERRRSSHGSAAAHHAATVAEWTPFGWAWAVPWEVARGAYADALLHLALATALLLTLVVLWERVLDVELTTTAPRQAGTVRVSRAPSRRSRPLTAIARRRLLGWRRDPRLTMQAVSLIAVSVLPVLPALISSGGSHPSGLLPLALSSVMAGVLIANDLAYDGTAWWMQVVAGVPGWVDRAGRALAIGVSILVFDALVSVLQIAVGAHTAWLAVSGPLVGALLISLGLGAAMGALDPGQATRRGANPFAGNAGGGARGCLTAAVMFVVPAVLVAPVIVGAVLARHSAIAECVVLAAALIWGSGGLGIGIWWGGRRLDRGAPEMLGKLRKFA</sequence>
<feature type="transmembrane region" description="Helical" evidence="1">
    <location>
        <begin position="299"/>
        <end position="319"/>
    </location>
</feature>
<comment type="caution">
    <text evidence="2">The sequence shown here is derived from an EMBL/GenBank/DDBJ whole genome shotgun (WGS) entry which is preliminary data.</text>
</comment>
<keyword evidence="1" id="KW-0472">Membrane</keyword>
<organism evidence="2 3">
    <name type="scientific">Allobranchiibius huperziae</name>
    <dbReference type="NCBI Taxonomy" id="1874116"/>
    <lineage>
        <taxon>Bacteria</taxon>
        <taxon>Bacillati</taxon>
        <taxon>Actinomycetota</taxon>
        <taxon>Actinomycetes</taxon>
        <taxon>Micrococcales</taxon>
        <taxon>Dermacoccaceae</taxon>
        <taxon>Allobranchiibius</taxon>
    </lineage>
</organism>
<proteinExistence type="predicted"/>
<gene>
    <name evidence="2" type="ORF">HNR15_002286</name>
</gene>
<evidence type="ECO:0000313" key="2">
    <source>
        <dbReference type="EMBL" id="NYJ75323.1"/>
    </source>
</evidence>
<name>A0A853DH28_9MICO</name>
<feature type="transmembrane region" description="Helical" evidence="1">
    <location>
        <begin position="399"/>
        <end position="423"/>
    </location>
</feature>
<evidence type="ECO:0000256" key="1">
    <source>
        <dbReference type="SAM" id="Phobius"/>
    </source>
</evidence>
<feature type="transmembrane region" description="Helical" evidence="1">
    <location>
        <begin position="168"/>
        <end position="186"/>
    </location>
</feature>
<feature type="transmembrane region" description="Helical" evidence="1">
    <location>
        <begin position="232"/>
        <end position="250"/>
    </location>
</feature>
<keyword evidence="1" id="KW-1133">Transmembrane helix</keyword>